<gene>
    <name evidence="1" type="ORF">PCC6912_46330</name>
</gene>
<reference evidence="1 2" key="1">
    <citation type="journal article" date="2019" name="Genome Biol. Evol.">
        <title>Day and night: Metabolic profiles and evolutionary relationships of six axenic non-marine cyanobacteria.</title>
        <authorList>
            <person name="Will S.E."/>
            <person name="Henke P."/>
            <person name="Boedeker C."/>
            <person name="Huang S."/>
            <person name="Brinkmann H."/>
            <person name="Rohde M."/>
            <person name="Jarek M."/>
            <person name="Friedl T."/>
            <person name="Seufert S."/>
            <person name="Schumacher M."/>
            <person name="Overmann J."/>
            <person name="Neumann-Schaal M."/>
            <person name="Petersen J."/>
        </authorList>
    </citation>
    <scope>NUCLEOTIDE SEQUENCE [LARGE SCALE GENOMIC DNA]</scope>
    <source>
        <strain evidence="1 2">PCC 6912</strain>
    </source>
</reference>
<proteinExistence type="predicted"/>
<sequence length="58" mass="6712">MTAFFVGTLRFKFEKAEGNSKNKFEGFKKENSYLSTNKIKDLYPLSEGRRTEPSDLSQ</sequence>
<dbReference type="Proteomes" id="UP000268857">
    <property type="component" value="Unassembled WGS sequence"/>
</dbReference>
<evidence type="ECO:0000313" key="2">
    <source>
        <dbReference type="Proteomes" id="UP000268857"/>
    </source>
</evidence>
<dbReference type="AlphaFoldDB" id="A0A433N3D2"/>
<name>A0A433N3D2_CHLFR</name>
<protein>
    <submittedName>
        <fullName evidence="1">Uncharacterized protein</fullName>
    </submittedName>
</protein>
<evidence type="ECO:0000313" key="1">
    <source>
        <dbReference type="EMBL" id="RUR75736.1"/>
    </source>
</evidence>
<accession>A0A433N3D2</accession>
<comment type="caution">
    <text evidence="1">The sequence shown here is derived from an EMBL/GenBank/DDBJ whole genome shotgun (WGS) entry which is preliminary data.</text>
</comment>
<dbReference type="EMBL" id="RSCJ01000023">
    <property type="protein sequence ID" value="RUR75736.1"/>
    <property type="molecule type" value="Genomic_DNA"/>
</dbReference>
<keyword evidence="2" id="KW-1185">Reference proteome</keyword>
<organism evidence="1 2">
    <name type="scientific">Chlorogloeopsis fritschii PCC 6912</name>
    <dbReference type="NCBI Taxonomy" id="211165"/>
    <lineage>
        <taxon>Bacteria</taxon>
        <taxon>Bacillati</taxon>
        <taxon>Cyanobacteriota</taxon>
        <taxon>Cyanophyceae</taxon>
        <taxon>Nostocales</taxon>
        <taxon>Chlorogloeopsidaceae</taxon>
        <taxon>Chlorogloeopsis</taxon>
    </lineage>
</organism>